<keyword evidence="6 11" id="KW-0479">Metal-binding</keyword>
<dbReference type="GO" id="GO:0005615">
    <property type="term" value="C:extracellular space"/>
    <property type="evidence" value="ECO:0007669"/>
    <property type="project" value="InterPro"/>
</dbReference>
<dbReference type="GO" id="GO:0006508">
    <property type="term" value="P:proteolysis"/>
    <property type="evidence" value="ECO:0007669"/>
    <property type="project" value="UniProtKB-KW"/>
</dbReference>
<dbReference type="PANTHER" id="PTHR33478:SF1">
    <property type="entry name" value="EXTRACELLULAR METALLOPROTEINASE MEP"/>
    <property type="match status" value="1"/>
</dbReference>
<dbReference type="EMBL" id="KZ992839">
    <property type="protein sequence ID" value="RKP06674.1"/>
    <property type="molecule type" value="Genomic_DNA"/>
</dbReference>
<evidence type="ECO:0000313" key="13">
    <source>
        <dbReference type="Proteomes" id="UP000271241"/>
    </source>
</evidence>
<keyword evidence="4 11" id="KW-0964">Secreted</keyword>
<keyword evidence="9 11" id="KW-0482">Metalloprotease</keyword>
<dbReference type="GO" id="GO:0004222">
    <property type="term" value="F:metalloendopeptidase activity"/>
    <property type="evidence" value="ECO:0007669"/>
    <property type="project" value="InterPro"/>
</dbReference>
<evidence type="ECO:0000256" key="3">
    <source>
        <dbReference type="ARBA" id="ARBA00006006"/>
    </source>
</evidence>
<evidence type="ECO:0000256" key="11">
    <source>
        <dbReference type="RuleBase" id="RU364017"/>
    </source>
</evidence>
<dbReference type="InterPro" id="IPR027268">
    <property type="entry name" value="Peptidase_M4/M1_CTD_sf"/>
</dbReference>
<dbReference type="Gene3D" id="1.10.390.10">
    <property type="entry name" value="Neutral Protease Domain 2"/>
    <property type="match status" value="1"/>
</dbReference>
<keyword evidence="10 11" id="KW-0865">Zymogen</keyword>
<evidence type="ECO:0000256" key="9">
    <source>
        <dbReference type="ARBA" id="ARBA00023049"/>
    </source>
</evidence>
<dbReference type="AlphaFoldDB" id="A0A4P9XLD4"/>
<dbReference type="OrthoDB" id="3227768at2759"/>
<evidence type="ECO:0000256" key="2">
    <source>
        <dbReference type="ARBA" id="ARBA00004613"/>
    </source>
</evidence>
<dbReference type="GO" id="GO:0008270">
    <property type="term" value="F:zinc ion binding"/>
    <property type="evidence" value="ECO:0007669"/>
    <property type="project" value="InterPro"/>
</dbReference>
<evidence type="ECO:0000256" key="10">
    <source>
        <dbReference type="ARBA" id="ARBA00023145"/>
    </source>
</evidence>
<evidence type="ECO:0000256" key="7">
    <source>
        <dbReference type="ARBA" id="ARBA00022801"/>
    </source>
</evidence>
<reference evidence="13" key="1">
    <citation type="journal article" date="2018" name="Nat. Microbiol.">
        <title>Leveraging single-cell genomics to expand the fungal tree of life.</title>
        <authorList>
            <person name="Ahrendt S.R."/>
            <person name="Quandt C.A."/>
            <person name="Ciobanu D."/>
            <person name="Clum A."/>
            <person name="Salamov A."/>
            <person name="Andreopoulos B."/>
            <person name="Cheng J.F."/>
            <person name="Woyke T."/>
            <person name="Pelin A."/>
            <person name="Henrissat B."/>
            <person name="Reynolds N.K."/>
            <person name="Benny G.L."/>
            <person name="Smith M.E."/>
            <person name="James T.Y."/>
            <person name="Grigoriev I.V."/>
        </authorList>
    </citation>
    <scope>NUCLEOTIDE SEQUENCE [LARGE SCALE GENOMIC DNA]</scope>
    <source>
        <strain evidence="13">RSA 1356</strain>
    </source>
</reference>
<dbReference type="Pfam" id="PF02128">
    <property type="entry name" value="Peptidase_M36"/>
    <property type="match status" value="1"/>
</dbReference>
<evidence type="ECO:0000256" key="4">
    <source>
        <dbReference type="ARBA" id="ARBA00022525"/>
    </source>
</evidence>
<accession>A0A4P9XLD4</accession>
<keyword evidence="7 11" id="KW-0378">Hydrolase</keyword>
<evidence type="ECO:0000256" key="1">
    <source>
        <dbReference type="ARBA" id="ARBA00001947"/>
    </source>
</evidence>
<dbReference type="PANTHER" id="PTHR33478">
    <property type="entry name" value="EXTRACELLULAR METALLOPROTEINASE MEP"/>
    <property type="match status" value="1"/>
</dbReference>
<evidence type="ECO:0000256" key="5">
    <source>
        <dbReference type="ARBA" id="ARBA00022670"/>
    </source>
</evidence>
<evidence type="ECO:0000256" key="6">
    <source>
        <dbReference type="ARBA" id="ARBA00022723"/>
    </source>
</evidence>
<evidence type="ECO:0000256" key="8">
    <source>
        <dbReference type="ARBA" id="ARBA00022833"/>
    </source>
</evidence>
<dbReference type="InterPro" id="IPR050371">
    <property type="entry name" value="Fungal_virulence_M36"/>
</dbReference>
<comment type="cofactor">
    <cofactor evidence="1 11">
        <name>Zn(2+)</name>
        <dbReference type="ChEBI" id="CHEBI:29105"/>
    </cofactor>
</comment>
<keyword evidence="13" id="KW-1185">Reference proteome</keyword>
<protein>
    <recommendedName>
        <fullName evidence="11">Extracellular metalloproteinase</fullName>
        <ecNumber evidence="11">3.4.24.-</ecNumber>
    </recommendedName>
    <alternativeName>
        <fullName evidence="11">Fungalysin</fullName>
    </alternativeName>
</protein>
<dbReference type="InterPro" id="IPR001842">
    <property type="entry name" value="Peptidase_M36"/>
</dbReference>
<dbReference type="EC" id="3.4.24.-" evidence="11"/>
<comment type="subcellular location">
    <subcellularLocation>
        <location evidence="2 11">Secreted</location>
    </subcellularLocation>
</comment>
<sequence>MRRDKEVRIGEYVEPAGLRNYPYTSHVKKNPSHILMLNDNEWASDPHNIGEVWASMLFEMHWNLVRKLGFTSDKHSADITKGNTLALKLVTDGLMLQPCFPTFVDARNAIIQAEMILTRGEHRCELWTAFARRGLGLDAQTDRSMKTVVAGYAVPKECGSPKA</sequence>
<organism evidence="12 13">
    <name type="scientific">Thamnocephalis sphaerospora</name>
    <dbReference type="NCBI Taxonomy" id="78915"/>
    <lineage>
        <taxon>Eukaryota</taxon>
        <taxon>Fungi</taxon>
        <taxon>Fungi incertae sedis</taxon>
        <taxon>Zoopagomycota</taxon>
        <taxon>Zoopagomycotina</taxon>
        <taxon>Zoopagomycetes</taxon>
        <taxon>Zoopagales</taxon>
        <taxon>Sigmoideomycetaceae</taxon>
        <taxon>Thamnocephalis</taxon>
    </lineage>
</organism>
<dbReference type="SUPFAM" id="SSF55486">
    <property type="entry name" value="Metalloproteases ('zincins'), catalytic domain"/>
    <property type="match status" value="1"/>
</dbReference>
<proteinExistence type="inferred from homology"/>
<comment type="similarity">
    <text evidence="3 11">Belongs to the peptidase M36 family.</text>
</comment>
<name>A0A4P9XLD4_9FUNG</name>
<keyword evidence="5 11" id="KW-0645">Protease</keyword>
<dbReference type="Proteomes" id="UP000271241">
    <property type="component" value="Unassembled WGS sequence"/>
</dbReference>
<evidence type="ECO:0000313" key="12">
    <source>
        <dbReference type="EMBL" id="RKP06674.1"/>
    </source>
</evidence>
<keyword evidence="8 11" id="KW-0862">Zinc</keyword>
<gene>
    <name evidence="12" type="ORF">THASP1DRAFT_18172</name>
</gene>